<accession>A0A439DF77</accession>
<name>A0A439DF77_9PEZI</name>
<evidence type="ECO:0008006" key="5">
    <source>
        <dbReference type="Google" id="ProtNLM"/>
    </source>
</evidence>
<evidence type="ECO:0000313" key="3">
    <source>
        <dbReference type="EMBL" id="RWA13018.1"/>
    </source>
</evidence>
<dbReference type="EMBL" id="RYZI01000036">
    <property type="protein sequence ID" value="RWA13018.1"/>
    <property type="molecule type" value="Genomic_DNA"/>
</dbReference>
<comment type="caution">
    <text evidence="3">The sequence shown here is derived from an EMBL/GenBank/DDBJ whole genome shotgun (WGS) entry which is preliminary data.</text>
</comment>
<keyword evidence="4" id="KW-1185">Reference proteome</keyword>
<comment type="similarity">
    <text evidence="1">Belongs to the tryptophan dimethylallyltransferase family.</text>
</comment>
<sequence>MAAQDEPDSFGQLDHEARGMDVDTLSYWWSTSGRELARMMSVAEYPEEAQREFLRFFRDVICPHLGARPDSMSARSSMTWHGGPIEYSFDLKGSSSMPSVRFVVDFTQLRPPINSHPLSITSTQAAIDKLTKMPVFDDTWYQSLVKLFTHSHLAPEAQKALAAKTGHQTSMIIGFDIHRKLPEHDALPAMGKVYFIRYPASPRLFKVDPDGGLCEKPKEWEDGAWYLATDFVRPEKTRLKVYLRTAGGTFDEIWDFYTLGGRIAGLDEDRDKIRELFELTSGTGPKKRGVWPSVHVSSRATTLYFSLSADSSYPAPKINIYPANFAADDESIIRGVDVWLRKHGMNDGGVSMEERLKNVFTHRELGQKTGIVTFIGIGRKGGPSKKDLSMQIYLAPEPYPNPRV</sequence>
<protein>
    <recommendedName>
        <fullName evidence="5">Aromatic prenyltransferase (DMATS family)</fullName>
    </recommendedName>
</protein>
<dbReference type="GO" id="GO:0009820">
    <property type="term" value="P:alkaloid metabolic process"/>
    <property type="evidence" value="ECO:0007669"/>
    <property type="project" value="InterPro"/>
</dbReference>
<reference evidence="3 4" key="1">
    <citation type="submission" date="2018-12" db="EMBL/GenBank/DDBJ databases">
        <title>Draft genome sequence of Xylaria grammica IHI A82.</title>
        <authorList>
            <person name="Buettner E."/>
            <person name="Kellner H."/>
        </authorList>
    </citation>
    <scope>NUCLEOTIDE SEQUENCE [LARGE SCALE GENOMIC DNA]</scope>
    <source>
        <strain evidence="3 4">IHI A82</strain>
    </source>
</reference>
<dbReference type="PANTHER" id="PTHR40627">
    <property type="entry name" value="INDOLE PRENYLTRANSFERASE TDIB-RELATED"/>
    <property type="match status" value="1"/>
</dbReference>
<evidence type="ECO:0000256" key="1">
    <source>
        <dbReference type="ARBA" id="ARBA00010209"/>
    </source>
</evidence>
<dbReference type="InterPro" id="IPR033964">
    <property type="entry name" value="ABBA"/>
</dbReference>
<organism evidence="3 4">
    <name type="scientific">Xylaria grammica</name>
    <dbReference type="NCBI Taxonomy" id="363999"/>
    <lineage>
        <taxon>Eukaryota</taxon>
        <taxon>Fungi</taxon>
        <taxon>Dikarya</taxon>
        <taxon>Ascomycota</taxon>
        <taxon>Pezizomycotina</taxon>
        <taxon>Sordariomycetes</taxon>
        <taxon>Xylariomycetidae</taxon>
        <taxon>Xylariales</taxon>
        <taxon>Xylariaceae</taxon>
        <taxon>Xylaria</taxon>
    </lineage>
</organism>
<dbReference type="SFLD" id="SFLDS00036">
    <property type="entry name" value="Aromatic_Prenyltransferase"/>
    <property type="match status" value="1"/>
</dbReference>
<gene>
    <name evidence="3" type="ORF">EKO27_g2086</name>
</gene>
<dbReference type="STRING" id="363999.A0A439DF77"/>
<dbReference type="AlphaFoldDB" id="A0A439DF77"/>
<dbReference type="GO" id="GO:0016765">
    <property type="term" value="F:transferase activity, transferring alkyl or aryl (other than methyl) groups"/>
    <property type="evidence" value="ECO:0007669"/>
    <property type="project" value="InterPro"/>
</dbReference>
<evidence type="ECO:0000313" key="4">
    <source>
        <dbReference type="Proteomes" id="UP000286045"/>
    </source>
</evidence>
<dbReference type="CDD" id="cd13929">
    <property type="entry name" value="PT-DMATS_CymD"/>
    <property type="match status" value="1"/>
</dbReference>
<proteinExistence type="inferred from homology"/>
<dbReference type="Pfam" id="PF11991">
    <property type="entry name" value="Trp_DMAT"/>
    <property type="match status" value="2"/>
</dbReference>
<evidence type="ECO:0000256" key="2">
    <source>
        <dbReference type="ARBA" id="ARBA00022679"/>
    </source>
</evidence>
<dbReference type="InterPro" id="IPR017795">
    <property type="entry name" value="ABBA_NscD-like"/>
</dbReference>
<dbReference type="Proteomes" id="UP000286045">
    <property type="component" value="Unassembled WGS sequence"/>
</dbReference>
<dbReference type="PANTHER" id="PTHR40627:SF4">
    <property type="entry name" value="PRENYLTRANSFERASE ASQH1-RELATED"/>
    <property type="match status" value="1"/>
</dbReference>
<keyword evidence="2" id="KW-0808">Transferase</keyword>